<dbReference type="GO" id="GO:0017057">
    <property type="term" value="F:6-phosphogluconolactonase activity"/>
    <property type="evidence" value="ECO:0007669"/>
    <property type="project" value="UniProtKB-EC"/>
</dbReference>
<evidence type="ECO:0000313" key="4">
    <source>
        <dbReference type="EMBL" id="QDU93868.1"/>
    </source>
</evidence>
<keyword evidence="2" id="KW-0119">Carbohydrate metabolism</keyword>
<dbReference type="Pfam" id="PF10282">
    <property type="entry name" value="Lactonase"/>
    <property type="match status" value="1"/>
</dbReference>
<evidence type="ECO:0000256" key="3">
    <source>
        <dbReference type="SAM" id="SignalP"/>
    </source>
</evidence>
<dbReference type="PANTHER" id="PTHR30344:SF1">
    <property type="entry name" value="6-PHOSPHOGLUCONOLACTONASE"/>
    <property type="match status" value="1"/>
</dbReference>
<keyword evidence="4" id="KW-0378">Hydrolase</keyword>
<dbReference type="GO" id="GO:0005829">
    <property type="term" value="C:cytosol"/>
    <property type="evidence" value="ECO:0007669"/>
    <property type="project" value="TreeGrafter"/>
</dbReference>
<protein>
    <submittedName>
        <fullName evidence="4">6-phosphogluconolactonase</fullName>
        <ecNumber evidence="4">3.1.1.31</ecNumber>
    </submittedName>
</protein>
<reference evidence="4 5" key="1">
    <citation type="submission" date="2019-02" db="EMBL/GenBank/DDBJ databases">
        <title>Deep-cultivation of Planctomycetes and their phenomic and genomic characterization uncovers novel biology.</title>
        <authorList>
            <person name="Wiegand S."/>
            <person name="Jogler M."/>
            <person name="Boedeker C."/>
            <person name="Pinto D."/>
            <person name="Vollmers J."/>
            <person name="Rivas-Marin E."/>
            <person name="Kohn T."/>
            <person name="Peeters S.H."/>
            <person name="Heuer A."/>
            <person name="Rast P."/>
            <person name="Oberbeckmann S."/>
            <person name="Bunk B."/>
            <person name="Jeske O."/>
            <person name="Meyerdierks A."/>
            <person name="Storesund J.E."/>
            <person name="Kallscheuer N."/>
            <person name="Luecker S."/>
            <person name="Lage O.M."/>
            <person name="Pohl T."/>
            <person name="Merkel B.J."/>
            <person name="Hornburger P."/>
            <person name="Mueller R.-W."/>
            <person name="Bruemmer F."/>
            <person name="Labrenz M."/>
            <person name="Spormann A.M."/>
            <person name="Op den Camp H."/>
            <person name="Overmann J."/>
            <person name="Amann R."/>
            <person name="Jetten M.S.M."/>
            <person name="Mascher T."/>
            <person name="Medema M.H."/>
            <person name="Devos D.P."/>
            <person name="Kaster A.-K."/>
            <person name="Ovreas L."/>
            <person name="Rohde M."/>
            <person name="Galperin M.Y."/>
            <person name="Jogler C."/>
        </authorList>
    </citation>
    <scope>NUCLEOTIDE SEQUENCE [LARGE SCALE GENOMIC DNA]</scope>
    <source>
        <strain evidence="4 5">Pla85_3_4</strain>
    </source>
</reference>
<keyword evidence="2" id="KW-0313">Glucose metabolism</keyword>
<dbReference type="InterPro" id="IPR015943">
    <property type="entry name" value="WD40/YVTN_repeat-like_dom_sf"/>
</dbReference>
<evidence type="ECO:0000256" key="2">
    <source>
        <dbReference type="ARBA" id="ARBA00022526"/>
    </source>
</evidence>
<evidence type="ECO:0000313" key="5">
    <source>
        <dbReference type="Proteomes" id="UP000317648"/>
    </source>
</evidence>
<gene>
    <name evidence="4" type="primary">pgl_1</name>
    <name evidence="4" type="ORF">Pla8534_16520</name>
</gene>
<organism evidence="4 5">
    <name type="scientific">Lignipirellula cremea</name>
    <dbReference type="NCBI Taxonomy" id="2528010"/>
    <lineage>
        <taxon>Bacteria</taxon>
        <taxon>Pseudomonadati</taxon>
        <taxon>Planctomycetota</taxon>
        <taxon>Planctomycetia</taxon>
        <taxon>Pirellulales</taxon>
        <taxon>Pirellulaceae</taxon>
        <taxon>Lignipirellula</taxon>
    </lineage>
</organism>
<dbReference type="KEGG" id="lcre:Pla8534_16520"/>
<keyword evidence="3" id="KW-0732">Signal</keyword>
<dbReference type="Proteomes" id="UP000317648">
    <property type="component" value="Chromosome"/>
</dbReference>
<feature type="signal peptide" evidence="3">
    <location>
        <begin position="1"/>
        <end position="24"/>
    </location>
</feature>
<dbReference type="SUPFAM" id="SSF51004">
    <property type="entry name" value="C-terminal (heme d1) domain of cytochrome cd1-nitrite reductase"/>
    <property type="match status" value="1"/>
</dbReference>
<accession>A0A518DPV9</accession>
<feature type="chain" id="PRO_5021909534" evidence="3">
    <location>
        <begin position="25"/>
        <end position="390"/>
    </location>
</feature>
<sequence precursor="true">MSLFLKVRASLIAAATMLSVVVSAGLPAVAAEEGKMLVFFGTYTGGDDQGVFVYELDLKSGALTKLGASGGVKNPSFVELHPTADFLYAASEVASHEGKKSGAIAAFAFDRATGKMTKLNEQPSVGAGPCHVTVDATGQCVMAANYGGGSIVSLPINDDGSLGEPVSFFQHEGHGGTPRQKGPHAHSINVDGTNTFAMAADLGLDKVLIYRLDPAKAKLTPNDPAFVKTAPGAGPRHFAFHPSNKFAYVINEIDNTVTAFAFDAKSGELTTLQSITTLPADYTETSHTAEIRVHPSGKFLYGSNRGHDSLAIFTIDEATGKLTAAGHQSTMGSAPRNFNIDPTGQLLLVANQRTNNVVVFRIDQKTGQLTPTGVDIEVPSPVCVRFRPRK</sequence>
<keyword evidence="5" id="KW-1185">Reference proteome</keyword>
<dbReference type="RefSeq" id="WP_197443095.1">
    <property type="nucleotide sequence ID" value="NZ_CP036433.1"/>
</dbReference>
<dbReference type="Gene3D" id="2.130.10.10">
    <property type="entry name" value="YVTN repeat-like/Quinoprotein amine dehydrogenase"/>
    <property type="match status" value="1"/>
</dbReference>
<dbReference type="AlphaFoldDB" id="A0A518DPV9"/>
<dbReference type="PANTHER" id="PTHR30344">
    <property type="entry name" value="6-PHOSPHOGLUCONOLACTONASE-RELATED"/>
    <property type="match status" value="1"/>
</dbReference>
<proteinExistence type="inferred from homology"/>
<dbReference type="EMBL" id="CP036433">
    <property type="protein sequence ID" value="QDU93868.1"/>
    <property type="molecule type" value="Genomic_DNA"/>
</dbReference>
<dbReference type="InterPro" id="IPR011048">
    <property type="entry name" value="Haem_d1_sf"/>
</dbReference>
<name>A0A518DPV9_9BACT</name>
<dbReference type="InterPro" id="IPR050282">
    <property type="entry name" value="Cycloisomerase_2"/>
</dbReference>
<evidence type="ECO:0000256" key="1">
    <source>
        <dbReference type="ARBA" id="ARBA00005564"/>
    </source>
</evidence>
<dbReference type="FunFam" id="2.130.10.10:FF:000306">
    <property type="entry name" value="3-carboxymuconate cyclase"/>
    <property type="match status" value="1"/>
</dbReference>
<dbReference type="InterPro" id="IPR019405">
    <property type="entry name" value="Lactonase_7-beta_prop"/>
</dbReference>
<dbReference type="EC" id="3.1.1.31" evidence="4"/>
<dbReference type="GO" id="GO:0006006">
    <property type="term" value="P:glucose metabolic process"/>
    <property type="evidence" value="ECO:0007669"/>
    <property type="project" value="UniProtKB-KW"/>
</dbReference>
<comment type="similarity">
    <text evidence="1">Belongs to the cycloisomerase 2 family.</text>
</comment>